<protein>
    <recommendedName>
        <fullName evidence="11">DNA primase small subunit PriS</fullName>
        <ecNumber evidence="11">2.7.7.-</ecNumber>
    </recommendedName>
</protein>
<keyword evidence="15" id="KW-1185">Reference proteome</keyword>
<dbReference type="InterPro" id="IPR023639">
    <property type="entry name" value="DNA_primase_ssu_PriS"/>
</dbReference>
<dbReference type="PANTHER" id="PTHR10536">
    <property type="entry name" value="DNA PRIMASE SMALL SUBUNIT"/>
    <property type="match status" value="1"/>
</dbReference>
<dbReference type="OrthoDB" id="31125at2157"/>
<comment type="subunit">
    <text evidence="11">Heterodimer of a small subunit (PriS) and a large subunit (PriL).</text>
</comment>
<proteinExistence type="inferred from homology"/>
<accession>A0A142CVJ1</accession>
<evidence type="ECO:0000313" key="14">
    <source>
        <dbReference type="EMBL" id="AMQ18793.1"/>
    </source>
</evidence>
<keyword evidence="7 11" id="KW-0479">Metal-binding</keyword>
<evidence type="ECO:0000256" key="6">
    <source>
        <dbReference type="ARBA" id="ARBA00022705"/>
    </source>
</evidence>
<gene>
    <name evidence="11" type="primary">priS</name>
    <name evidence="14" type="ORF">A0127_06210</name>
</gene>
<dbReference type="Proteomes" id="UP000073604">
    <property type="component" value="Chromosome"/>
</dbReference>
<name>A0A142CVJ1_9EURY</name>
<keyword evidence="6 11" id="KW-0235">DNA replication</keyword>
<evidence type="ECO:0000313" key="15">
    <source>
        <dbReference type="Proteomes" id="UP000073604"/>
    </source>
</evidence>
<dbReference type="AlphaFoldDB" id="A0A142CVJ1"/>
<dbReference type="EC" id="2.7.7.-" evidence="11"/>
<dbReference type="GeneID" id="27140124"/>
<dbReference type="GO" id="GO:0006269">
    <property type="term" value="P:DNA replication, synthesis of primer"/>
    <property type="evidence" value="ECO:0007669"/>
    <property type="project" value="UniProtKB-UniRule"/>
</dbReference>
<evidence type="ECO:0000256" key="4">
    <source>
        <dbReference type="ARBA" id="ARBA00022679"/>
    </source>
</evidence>
<reference evidence="15" key="1">
    <citation type="submission" date="2016-03" db="EMBL/GenBank/DDBJ databases">
        <authorList>
            <person name="Oger P.M."/>
        </authorList>
    </citation>
    <scope>NUCLEOTIDE SEQUENCE [LARGE SCALE GENOMIC DNA]</scope>
    <source>
        <strain evidence="15">OG-1</strain>
    </source>
</reference>
<organism evidence="14 15">
    <name type="scientific">Thermococcus peptonophilus</name>
    <dbReference type="NCBI Taxonomy" id="53952"/>
    <lineage>
        <taxon>Archaea</taxon>
        <taxon>Methanobacteriati</taxon>
        <taxon>Methanobacteriota</taxon>
        <taxon>Thermococci</taxon>
        <taxon>Thermococcales</taxon>
        <taxon>Thermococcaceae</taxon>
        <taxon>Thermococcus</taxon>
    </lineage>
</organism>
<evidence type="ECO:0000256" key="2">
    <source>
        <dbReference type="ARBA" id="ARBA00022478"/>
    </source>
</evidence>
<dbReference type="InterPro" id="IPR002755">
    <property type="entry name" value="DNA_primase_S"/>
</dbReference>
<evidence type="ECO:0000256" key="11">
    <source>
        <dbReference type="HAMAP-Rule" id="MF_00700"/>
    </source>
</evidence>
<dbReference type="SUPFAM" id="SSF56747">
    <property type="entry name" value="Prim-pol domain"/>
    <property type="match status" value="1"/>
</dbReference>
<dbReference type="Gene3D" id="3.90.920.10">
    <property type="entry name" value="DNA primase, PRIM domain"/>
    <property type="match status" value="1"/>
</dbReference>
<dbReference type="GO" id="GO:1990077">
    <property type="term" value="C:primosome complex"/>
    <property type="evidence" value="ECO:0007669"/>
    <property type="project" value="UniProtKB-KW"/>
</dbReference>
<evidence type="ECO:0000256" key="1">
    <source>
        <dbReference type="ARBA" id="ARBA00009762"/>
    </source>
</evidence>
<dbReference type="RefSeq" id="WP_062389351.1">
    <property type="nucleotide sequence ID" value="NZ_CP014750.1"/>
</dbReference>
<keyword evidence="2 11" id="KW-0240">DNA-directed RNA polymerase</keyword>
<keyword evidence="9 11" id="KW-0804">Transcription</keyword>
<evidence type="ECO:0000256" key="5">
    <source>
        <dbReference type="ARBA" id="ARBA00022695"/>
    </source>
</evidence>
<keyword evidence="4 11" id="KW-0808">Transferase</keyword>
<keyword evidence="8 11" id="KW-0460">Magnesium</keyword>
<evidence type="ECO:0000256" key="9">
    <source>
        <dbReference type="ARBA" id="ARBA00023163"/>
    </source>
</evidence>
<dbReference type="HAMAP" id="MF_00700">
    <property type="entry name" value="DNA_primase_sml_arc"/>
    <property type="match status" value="1"/>
</dbReference>
<evidence type="ECO:0000256" key="10">
    <source>
        <dbReference type="ARBA" id="ARBA00023211"/>
    </source>
</evidence>
<feature type="active site" evidence="11">
    <location>
        <position position="280"/>
    </location>
</feature>
<evidence type="ECO:0000256" key="12">
    <source>
        <dbReference type="RuleBase" id="RU003514"/>
    </source>
</evidence>
<comment type="function">
    <text evidence="11">Catalytic subunit of DNA primase, an RNA polymerase that catalyzes the synthesis of short RNA molecules used as primers for DNA polymerase during DNA replication. The small subunit contains the primase catalytic core and has DNA synthesis activity on its own. Binding to the large subunit stabilizes and modulates the activity, increasing the rate of DNA synthesis while decreasing the length of the DNA fragments, and conferring RNA synthesis capability. The DNA polymerase activity may enable DNA primase to also catalyze primer extension after primer synthesis. May also play a role in DNA repair.</text>
</comment>
<dbReference type="CDD" id="cd04860">
    <property type="entry name" value="AE_Prim_S"/>
    <property type="match status" value="1"/>
</dbReference>
<sequence length="346" mass="40381">MSELLREATPEERRLYYSREWDAKKLPEFIVKSIERREFGFDHTGEGPSDRKNAFSDVRDLEDYIRATAPYAAYSSVAFYRNPQEMEGWIGAELVFDIDAKDLPLRRCQNEHPSGQVCPICLEDAKELARDTLIILKEDFGFENVHVIYSGRGYHIRVLDEWALKLDSKARERILSYVSAAEEVTFDDIQKRYIMLSSGYFRVFRLRFGYFIQRINENHLRNIGLKKSTTEKLLDEKTRQNIIEKFVKKGLLAAFPEGVGYRTLLRLFGLSTTFSKAYFDGRVTVDLKRILRLPSTLHSKVGLVATYIGSDEKRLEKFDPFRDAVPEFRKEEVKKAYQEWKELHGG</sequence>
<keyword evidence="5 11" id="KW-0548">Nucleotidyltransferase</keyword>
<comment type="similarity">
    <text evidence="1 11 12">Belongs to the eukaryotic-type primase small subunit family.</text>
</comment>
<dbReference type="KEGG" id="tpep:A0127_06210"/>
<evidence type="ECO:0000256" key="7">
    <source>
        <dbReference type="ARBA" id="ARBA00022723"/>
    </source>
</evidence>
<evidence type="ECO:0000256" key="8">
    <source>
        <dbReference type="ARBA" id="ARBA00022842"/>
    </source>
</evidence>
<comment type="function">
    <text evidence="13">RNA polymerase that catalyzes the synthesis of short RNA molecules used as primers for DNA polymerase during DNA replication.</text>
</comment>
<dbReference type="EMBL" id="CP014750">
    <property type="protein sequence ID" value="AMQ18793.1"/>
    <property type="molecule type" value="Genomic_DNA"/>
</dbReference>
<dbReference type="STRING" id="53952.A0127_06210"/>
<comment type="cofactor">
    <cofactor evidence="11">
        <name>Mg(2+)</name>
        <dbReference type="ChEBI" id="CHEBI:18420"/>
    </cofactor>
    <cofactor evidence="11">
        <name>Mn(2+)</name>
        <dbReference type="ChEBI" id="CHEBI:29035"/>
    </cofactor>
</comment>
<keyword evidence="10 11" id="KW-0464">Manganese</keyword>
<keyword evidence="3 11" id="KW-0639">Primosome</keyword>
<dbReference type="GO" id="GO:0046872">
    <property type="term" value="F:metal ion binding"/>
    <property type="evidence" value="ECO:0007669"/>
    <property type="project" value="UniProtKB-KW"/>
</dbReference>
<dbReference type="Pfam" id="PF01896">
    <property type="entry name" value="DNA_primase_S"/>
    <property type="match status" value="1"/>
</dbReference>
<dbReference type="Gene3D" id="1.10.8.160">
    <property type="entry name" value="DNA primase S, domain 2"/>
    <property type="match status" value="1"/>
</dbReference>
<dbReference type="GO" id="GO:0003899">
    <property type="term" value="F:DNA-directed RNA polymerase activity"/>
    <property type="evidence" value="ECO:0007669"/>
    <property type="project" value="UniProtKB-UniRule"/>
</dbReference>
<dbReference type="NCBIfam" id="TIGR00335">
    <property type="entry name" value="primase_sml"/>
    <property type="match status" value="1"/>
</dbReference>
<evidence type="ECO:0000256" key="13">
    <source>
        <dbReference type="RuleBase" id="RU004224"/>
    </source>
</evidence>
<dbReference type="InterPro" id="IPR014052">
    <property type="entry name" value="DNA_primase_ssu_euk/arc"/>
</dbReference>
<feature type="active site" evidence="11">
    <location>
        <position position="99"/>
    </location>
</feature>
<dbReference type="GO" id="GO:0000428">
    <property type="term" value="C:DNA-directed RNA polymerase complex"/>
    <property type="evidence" value="ECO:0007669"/>
    <property type="project" value="UniProtKB-KW"/>
</dbReference>
<evidence type="ECO:0000256" key="3">
    <source>
        <dbReference type="ARBA" id="ARBA00022515"/>
    </source>
</evidence>
<feature type="active site" evidence="11">
    <location>
        <position position="97"/>
    </location>
</feature>